<evidence type="ECO:0000256" key="5">
    <source>
        <dbReference type="ARBA" id="ARBA00023136"/>
    </source>
</evidence>
<dbReference type="Pfam" id="PF03661">
    <property type="entry name" value="TMEM33_Pom33"/>
    <property type="match status" value="1"/>
</dbReference>
<dbReference type="InterPro" id="IPR051645">
    <property type="entry name" value="PER33/POM33_regulator"/>
</dbReference>
<evidence type="ECO:0008006" key="9">
    <source>
        <dbReference type="Google" id="ProtNLM"/>
    </source>
</evidence>
<evidence type="ECO:0000313" key="7">
    <source>
        <dbReference type="EMBL" id="OBA19572.1"/>
    </source>
</evidence>
<dbReference type="STRING" id="869754.A0A1A0H6N6"/>
<dbReference type="AlphaFoldDB" id="A0A1A0H6N6"/>
<keyword evidence="3 6" id="KW-0812">Transmembrane</keyword>
<sequence length="274" mass="31067">MERKTTPTPPIALVATTPLARSPQLYWFLGHAASIVCFISWQVFGFFSKKQAQRFSRLTLIFQLVSYGIVIRQSVSVPRANKLQLLRNENVQYFAFAAVLLLSSGQLSPWTKATMPFIVYSFFHSITYFQKHLLNQMPMSIHTQAAVSDRITYIASNFNLQALYFASLSEFMLISDIALGLPGLVFSVFRYPLYVLFFGLRSLAVLVFLKLRYDESTYSRQAVEQLDARVGAMLNSAMVPPQLRAIYYGPVRTSIARFAGMVLVPRITSQKKSQ</sequence>
<dbReference type="GO" id="GO:0005783">
    <property type="term" value="C:endoplasmic reticulum"/>
    <property type="evidence" value="ECO:0007669"/>
    <property type="project" value="TreeGrafter"/>
</dbReference>
<evidence type="ECO:0000256" key="1">
    <source>
        <dbReference type="ARBA" id="ARBA00004141"/>
    </source>
</evidence>
<feature type="transmembrane region" description="Helical" evidence="6">
    <location>
        <begin position="25"/>
        <end position="47"/>
    </location>
</feature>
<comment type="subcellular location">
    <subcellularLocation>
        <location evidence="1">Membrane</location>
        <topology evidence="1">Multi-pass membrane protein</topology>
    </subcellularLocation>
</comment>
<dbReference type="Proteomes" id="UP000092555">
    <property type="component" value="Unassembled WGS sequence"/>
</dbReference>
<dbReference type="OrthoDB" id="5581259at2759"/>
<accession>A0A1A0H6N6</accession>
<evidence type="ECO:0000256" key="3">
    <source>
        <dbReference type="ARBA" id="ARBA00022692"/>
    </source>
</evidence>
<evidence type="ECO:0000256" key="6">
    <source>
        <dbReference type="SAM" id="Phobius"/>
    </source>
</evidence>
<dbReference type="PANTHER" id="PTHR12703">
    <property type="entry name" value="TRANSMEMBRANE PROTEIN 33"/>
    <property type="match status" value="1"/>
</dbReference>
<reference evidence="7 8" key="1">
    <citation type="submission" date="2016-05" db="EMBL/GenBank/DDBJ databases">
        <title>Comparative genomics of biotechnologically important yeasts.</title>
        <authorList>
            <consortium name="DOE Joint Genome Institute"/>
            <person name="Riley R."/>
            <person name="Haridas S."/>
            <person name="Wolfe K.H."/>
            <person name="Lopes M.R."/>
            <person name="Hittinger C.T."/>
            <person name="Goker M."/>
            <person name="Salamov A."/>
            <person name="Wisecaver J."/>
            <person name="Long T.M."/>
            <person name="Aerts A.L."/>
            <person name="Barry K."/>
            <person name="Choi C."/>
            <person name="Clum A."/>
            <person name="Coughlan A.Y."/>
            <person name="Deshpande S."/>
            <person name="Douglass A.P."/>
            <person name="Hanson S.J."/>
            <person name="Klenk H.-P."/>
            <person name="LaButti K."/>
            <person name="Lapidus A."/>
            <person name="Lindquist E."/>
            <person name="Lipzen A."/>
            <person name="Meier-kolthoff J.P."/>
            <person name="Ohm R.A."/>
            <person name="Otillar R.P."/>
            <person name="Pangilinan J."/>
            <person name="Peng Y."/>
            <person name="Rokas A."/>
            <person name="Rosa C.A."/>
            <person name="Scheuner C."/>
            <person name="Sibirny A.A."/>
            <person name="Slot J.C."/>
            <person name="Stielow J.B."/>
            <person name="Sun H."/>
            <person name="Kurtzman C.P."/>
            <person name="Blackwell M."/>
            <person name="Grigoriev I.V."/>
            <person name="Jeffries T.W."/>
        </authorList>
    </citation>
    <scope>NUCLEOTIDE SEQUENCE [LARGE SCALE GENOMIC DNA]</scope>
    <source>
        <strain evidence="7 8">NRRL YB-4993</strain>
    </source>
</reference>
<evidence type="ECO:0000256" key="4">
    <source>
        <dbReference type="ARBA" id="ARBA00022989"/>
    </source>
</evidence>
<name>A0A1A0H6N6_9ASCO</name>
<comment type="similarity">
    <text evidence="2">Belongs to the PER33/POM33 family.</text>
</comment>
<dbReference type="GO" id="GO:0016020">
    <property type="term" value="C:membrane"/>
    <property type="evidence" value="ECO:0007669"/>
    <property type="project" value="UniProtKB-SubCell"/>
</dbReference>
<feature type="transmembrane region" description="Helical" evidence="6">
    <location>
        <begin position="191"/>
        <end position="211"/>
    </location>
</feature>
<dbReference type="GO" id="GO:0071786">
    <property type="term" value="P:endoplasmic reticulum tubular network organization"/>
    <property type="evidence" value="ECO:0007669"/>
    <property type="project" value="TreeGrafter"/>
</dbReference>
<comment type="caution">
    <text evidence="7">The sequence shown here is derived from an EMBL/GenBank/DDBJ whole genome shotgun (WGS) entry which is preliminary data.</text>
</comment>
<keyword evidence="8" id="KW-1185">Reference proteome</keyword>
<evidence type="ECO:0000256" key="2">
    <source>
        <dbReference type="ARBA" id="ARBA00007322"/>
    </source>
</evidence>
<evidence type="ECO:0000313" key="8">
    <source>
        <dbReference type="Proteomes" id="UP000092555"/>
    </source>
</evidence>
<keyword evidence="4 6" id="KW-1133">Transmembrane helix</keyword>
<keyword evidence="5 6" id="KW-0472">Membrane</keyword>
<dbReference type="EMBL" id="LXTC01000006">
    <property type="protein sequence ID" value="OBA19572.1"/>
    <property type="molecule type" value="Genomic_DNA"/>
</dbReference>
<dbReference type="PANTHER" id="PTHR12703:SF4">
    <property type="entry name" value="TRANSMEMBRANE PROTEIN 33"/>
    <property type="match status" value="1"/>
</dbReference>
<dbReference type="GeneID" id="30032069"/>
<organism evidence="7 8">
    <name type="scientific">Metschnikowia bicuspidata var. bicuspidata NRRL YB-4993</name>
    <dbReference type="NCBI Taxonomy" id="869754"/>
    <lineage>
        <taxon>Eukaryota</taxon>
        <taxon>Fungi</taxon>
        <taxon>Dikarya</taxon>
        <taxon>Ascomycota</taxon>
        <taxon>Saccharomycotina</taxon>
        <taxon>Pichiomycetes</taxon>
        <taxon>Metschnikowiaceae</taxon>
        <taxon>Metschnikowia</taxon>
    </lineage>
</organism>
<feature type="transmembrane region" description="Helical" evidence="6">
    <location>
        <begin position="162"/>
        <end position="185"/>
    </location>
</feature>
<protein>
    <recommendedName>
        <fullName evidence="9">Pore and endoplasmic reticulum protein of 33 kDa</fullName>
    </recommendedName>
</protein>
<dbReference type="RefSeq" id="XP_018710100.1">
    <property type="nucleotide sequence ID" value="XM_018859093.1"/>
</dbReference>
<gene>
    <name evidence="7" type="ORF">METBIDRAFT_79583</name>
</gene>
<proteinExistence type="inferred from homology"/>
<dbReference type="GO" id="GO:0061024">
    <property type="term" value="P:membrane organization"/>
    <property type="evidence" value="ECO:0007669"/>
    <property type="project" value="TreeGrafter"/>
</dbReference>
<dbReference type="InterPro" id="IPR005344">
    <property type="entry name" value="TMEM33/Pom33"/>
</dbReference>